<gene>
    <name evidence="3" type="ORF">EAI_13041</name>
</gene>
<keyword evidence="2" id="KW-1133">Transmembrane helix</keyword>
<dbReference type="AlphaFoldDB" id="E2B6A5"/>
<feature type="region of interest" description="Disordered" evidence="1">
    <location>
        <begin position="59"/>
        <end position="142"/>
    </location>
</feature>
<dbReference type="InParanoid" id="E2B6A5"/>
<reference evidence="3 4" key="1">
    <citation type="journal article" date="2010" name="Science">
        <title>Genomic comparison of the ants Camponotus floridanus and Harpegnathos saltator.</title>
        <authorList>
            <person name="Bonasio R."/>
            <person name="Zhang G."/>
            <person name="Ye C."/>
            <person name="Mutti N.S."/>
            <person name="Fang X."/>
            <person name="Qin N."/>
            <person name="Donahue G."/>
            <person name="Yang P."/>
            <person name="Li Q."/>
            <person name="Li C."/>
            <person name="Zhang P."/>
            <person name="Huang Z."/>
            <person name="Berger S.L."/>
            <person name="Reinberg D."/>
            <person name="Wang J."/>
            <person name="Liebig J."/>
        </authorList>
    </citation>
    <scope>NUCLEOTIDE SEQUENCE [LARGE SCALE GENOMIC DNA]</scope>
    <source>
        <strain evidence="3 4">R22 G/1</strain>
    </source>
</reference>
<dbReference type="OrthoDB" id="5572587at2759"/>
<feature type="compositionally biased region" description="Gly residues" evidence="1">
    <location>
        <begin position="126"/>
        <end position="136"/>
    </location>
</feature>
<keyword evidence="2" id="KW-0812">Transmembrane</keyword>
<organism evidence="4">
    <name type="scientific">Harpegnathos saltator</name>
    <name type="common">Jerdon's jumping ant</name>
    <dbReference type="NCBI Taxonomy" id="610380"/>
    <lineage>
        <taxon>Eukaryota</taxon>
        <taxon>Metazoa</taxon>
        <taxon>Ecdysozoa</taxon>
        <taxon>Arthropoda</taxon>
        <taxon>Hexapoda</taxon>
        <taxon>Insecta</taxon>
        <taxon>Pterygota</taxon>
        <taxon>Neoptera</taxon>
        <taxon>Endopterygota</taxon>
        <taxon>Hymenoptera</taxon>
        <taxon>Apocrita</taxon>
        <taxon>Aculeata</taxon>
        <taxon>Formicoidea</taxon>
        <taxon>Formicidae</taxon>
        <taxon>Ponerinae</taxon>
        <taxon>Ponerini</taxon>
        <taxon>Harpegnathos</taxon>
    </lineage>
</organism>
<accession>E2B6A5</accession>
<sequence length="284" mass="30447">MTRSSTSRNHAGMLAQHIGCWLLGDSDVISSGGFLIDLGVLSLSQRRLNRSPGLSLVEDVEAQPEVSSTLDLLSGHRKEEEEEEEEEAAGGAGEEEQEEEKGALRFRGKGTEEGIPPKMALTPRSRGGGNGGGGGGGREDNISEELANEDEGANAANFEPLSDSCGESDMEGLDLSLFEPQVDVASWCDSRVHAGTLHILVHYCEAECCVGEAASEACWEPCYCVLLQDEQTLTAYRSEDMARREVLISTFLVYSVLYFVNSLSHLTAASSFSSGWVPSSSTST</sequence>
<evidence type="ECO:0000313" key="4">
    <source>
        <dbReference type="Proteomes" id="UP000008237"/>
    </source>
</evidence>
<evidence type="ECO:0000256" key="2">
    <source>
        <dbReference type="SAM" id="Phobius"/>
    </source>
</evidence>
<name>E2B6A5_HARSA</name>
<evidence type="ECO:0000313" key="3">
    <source>
        <dbReference type="EMBL" id="EFN88798.1"/>
    </source>
</evidence>
<keyword evidence="2" id="KW-0472">Membrane</keyword>
<dbReference type="Proteomes" id="UP000008237">
    <property type="component" value="Unassembled WGS sequence"/>
</dbReference>
<evidence type="ECO:0000256" key="1">
    <source>
        <dbReference type="SAM" id="MobiDB-lite"/>
    </source>
</evidence>
<dbReference type="EMBL" id="GL445930">
    <property type="protein sequence ID" value="EFN88798.1"/>
    <property type="molecule type" value="Genomic_DNA"/>
</dbReference>
<feature type="transmembrane region" description="Helical" evidence="2">
    <location>
        <begin position="246"/>
        <end position="268"/>
    </location>
</feature>
<protein>
    <submittedName>
        <fullName evidence="3">Uncharacterized protein</fullName>
    </submittedName>
</protein>
<feature type="compositionally biased region" description="Acidic residues" evidence="1">
    <location>
        <begin position="80"/>
        <end position="99"/>
    </location>
</feature>
<proteinExistence type="predicted"/>
<keyword evidence="4" id="KW-1185">Reference proteome</keyword>